<feature type="compositionally biased region" description="Polar residues" evidence="1">
    <location>
        <begin position="54"/>
        <end position="65"/>
    </location>
</feature>
<organism evidence="2 3">
    <name type="scientific">Armillaria ostoyae</name>
    <name type="common">Armillaria root rot fungus</name>
    <dbReference type="NCBI Taxonomy" id="47428"/>
    <lineage>
        <taxon>Eukaryota</taxon>
        <taxon>Fungi</taxon>
        <taxon>Dikarya</taxon>
        <taxon>Basidiomycota</taxon>
        <taxon>Agaricomycotina</taxon>
        <taxon>Agaricomycetes</taxon>
        <taxon>Agaricomycetidae</taxon>
        <taxon>Agaricales</taxon>
        <taxon>Marasmiineae</taxon>
        <taxon>Physalacriaceae</taxon>
        <taxon>Armillaria</taxon>
    </lineage>
</organism>
<feature type="region of interest" description="Disordered" evidence="1">
    <location>
        <begin position="1"/>
        <end position="22"/>
    </location>
</feature>
<gene>
    <name evidence="2" type="ORF">ARMOST_19202</name>
</gene>
<reference evidence="3" key="1">
    <citation type="journal article" date="2017" name="Nat. Ecol. Evol.">
        <title>Genome expansion and lineage-specific genetic innovations in the forest pathogenic fungi Armillaria.</title>
        <authorList>
            <person name="Sipos G."/>
            <person name="Prasanna A.N."/>
            <person name="Walter M.C."/>
            <person name="O'Connor E."/>
            <person name="Balint B."/>
            <person name="Krizsan K."/>
            <person name="Kiss B."/>
            <person name="Hess J."/>
            <person name="Varga T."/>
            <person name="Slot J."/>
            <person name="Riley R."/>
            <person name="Boka B."/>
            <person name="Rigling D."/>
            <person name="Barry K."/>
            <person name="Lee J."/>
            <person name="Mihaltcheva S."/>
            <person name="LaButti K."/>
            <person name="Lipzen A."/>
            <person name="Waldron R."/>
            <person name="Moloney N.M."/>
            <person name="Sperisen C."/>
            <person name="Kredics L."/>
            <person name="Vagvoelgyi C."/>
            <person name="Patrignani A."/>
            <person name="Fitzpatrick D."/>
            <person name="Nagy I."/>
            <person name="Doyle S."/>
            <person name="Anderson J.B."/>
            <person name="Grigoriev I.V."/>
            <person name="Gueldener U."/>
            <person name="Muensterkoetter M."/>
            <person name="Nagy L.G."/>
        </authorList>
    </citation>
    <scope>NUCLEOTIDE SEQUENCE [LARGE SCALE GENOMIC DNA]</scope>
    <source>
        <strain evidence="3">C18/9</strain>
    </source>
</reference>
<accession>A0A284S3W4</accession>
<dbReference type="AlphaFoldDB" id="A0A284S3W4"/>
<sequence>MFAAGDPFSMRSGSTGPGLDAEKEVGKDRGIIVLWKCYFQKVKGLSHFGYASPKDSQTGGSTPQDNKGKVYAGPMIAQSVGQRLTDDIITPHHLAGHSTDKNEFIIT</sequence>
<feature type="region of interest" description="Disordered" evidence="1">
    <location>
        <begin position="50"/>
        <end position="70"/>
    </location>
</feature>
<protein>
    <submittedName>
        <fullName evidence="2">Uncharacterized protein</fullName>
    </submittedName>
</protein>
<evidence type="ECO:0000313" key="2">
    <source>
        <dbReference type="EMBL" id="SJL15698.1"/>
    </source>
</evidence>
<keyword evidence="3" id="KW-1185">Reference proteome</keyword>
<name>A0A284S3W4_ARMOS</name>
<dbReference type="EMBL" id="FUEG01000030">
    <property type="protein sequence ID" value="SJL15698.1"/>
    <property type="molecule type" value="Genomic_DNA"/>
</dbReference>
<evidence type="ECO:0000313" key="3">
    <source>
        <dbReference type="Proteomes" id="UP000219338"/>
    </source>
</evidence>
<evidence type="ECO:0000256" key="1">
    <source>
        <dbReference type="SAM" id="MobiDB-lite"/>
    </source>
</evidence>
<dbReference type="Proteomes" id="UP000219338">
    <property type="component" value="Unassembled WGS sequence"/>
</dbReference>
<proteinExistence type="predicted"/>